<keyword evidence="7" id="KW-1015">Disulfide bond</keyword>
<comment type="similarity">
    <text evidence="10">Belongs to the G-protein coupled receptor 1 family.</text>
</comment>
<dbReference type="GO" id="GO:0071881">
    <property type="term" value="P:adenylate cyclase-inhibiting adrenergic receptor signaling pathway"/>
    <property type="evidence" value="ECO:0007669"/>
    <property type="project" value="UniProtKB-ARBA"/>
</dbReference>
<dbReference type="Gene3D" id="1.20.1070.10">
    <property type="entry name" value="Rhodopsin 7-helix transmembrane proteins"/>
    <property type="match status" value="1"/>
</dbReference>
<organism evidence="14 15">
    <name type="scientific">Pygocentrus nattereri</name>
    <name type="common">Red-bellied piranha</name>
    <dbReference type="NCBI Taxonomy" id="42514"/>
    <lineage>
        <taxon>Eukaryota</taxon>
        <taxon>Metazoa</taxon>
        <taxon>Chordata</taxon>
        <taxon>Craniata</taxon>
        <taxon>Vertebrata</taxon>
        <taxon>Euteleostomi</taxon>
        <taxon>Actinopterygii</taxon>
        <taxon>Neopterygii</taxon>
        <taxon>Teleostei</taxon>
        <taxon>Ostariophysi</taxon>
        <taxon>Characiformes</taxon>
        <taxon>Characoidei</taxon>
        <taxon>Pygocentrus</taxon>
    </lineage>
</organism>
<evidence type="ECO:0000256" key="1">
    <source>
        <dbReference type="ARBA" id="ARBA00004651"/>
    </source>
</evidence>
<evidence type="ECO:0000256" key="9">
    <source>
        <dbReference type="ARBA" id="ARBA00023224"/>
    </source>
</evidence>
<keyword evidence="5 10" id="KW-0297">G-protein coupled receptor</keyword>
<evidence type="ECO:0000256" key="7">
    <source>
        <dbReference type="ARBA" id="ARBA00023157"/>
    </source>
</evidence>
<feature type="transmembrane region" description="Helical" evidence="12">
    <location>
        <begin position="294"/>
        <end position="317"/>
    </location>
</feature>
<dbReference type="InterPro" id="IPR000276">
    <property type="entry name" value="GPCR_Rhodpsn"/>
</dbReference>
<dbReference type="PRINTS" id="PR01102">
    <property type="entry name" value="5HT6RECEPTR"/>
</dbReference>
<name>A0AAR2LEN3_PYGNA</name>
<evidence type="ECO:0000256" key="5">
    <source>
        <dbReference type="ARBA" id="ARBA00023040"/>
    </source>
</evidence>
<keyword evidence="6 12" id="KW-0472">Membrane</keyword>
<keyword evidence="15" id="KW-1185">Reference proteome</keyword>
<feature type="domain" description="G-protein coupled receptors family 1 profile" evidence="13">
    <location>
        <begin position="61"/>
        <end position="349"/>
    </location>
</feature>
<dbReference type="GeneTree" id="ENSGT00940000158663"/>
<proteinExistence type="inferred from homology"/>
<reference evidence="14" key="3">
    <citation type="submission" date="2025-09" db="UniProtKB">
        <authorList>
            <consortium name="Ensembl"/>
        </authorList>
    </citation>
    <scope>IDENTIFICATION</scope>
</reference>
<evidence type="ECO:0000256" key="2">
    <source>
        <dbReference type="ARBA" id="ARBA00022475"/>
    </source>
</evidence>
<reference evidence="14" key="2">
    <citation type="submission" date="2025-08" db="UniProtKB">
        <authorList>
            <consortium name="Ensembl"/>
        </authorList>
    </citation>
    <scope>IDENTIFICATION</scope>
</reference>
<keyword evidence="4 12" id="KW-1133">Transmembrane helix</keyword>
<evidence type="ECO:0000259" key="13">
    <source>
        <dbReference type="PROSITE" id="PS50262"/>
    </source>
</evidence>
<dbReference type="SMART" id="SM01381">
    <property type="entry name" value="7TM_GPCR_Srsx"/>
    <property type="match status" value="1"/>
</dbReference>
<feature type="transmembrane region" description="Helical" evidence="12">
    <location>
        <begin position="219"/>
        <end position="239"/>
    </location>
</feature>
<evidence type="ECO:0000256" key="12">
    <source>
        <dbReference type="SAM" id="Phobius"/>
    </source>
</evidence>
<evidence type="ECO:0000256" key="4">
    <source>
        <dbReference type="ARBA" id="ARBA00022989"/>
    </source>
</evidence>
<keyword evidence="3 10" id="KW-0812">Transmembrane</keyword>
<evidence type="ECO:0000256" key="10">
    <source>
        <dbReference type="RuleBase" id="RU000688"/>
    </source>
</evidence>
<dbReference type="GO" id="GO:0051379">
    <property type="term" value="F:epinephrine binding"/>
    <property type="evidence" value="ECO:0007669"/>
    <property type="project" value="TreeGrafter"/>
</dbReference>
<keyword evidence="9 10" id="KW-0807">Transducer</keyword>
<dbReference type="Ensembl" id="ENSPNAT00000042893.1">
    <property type="protein sequence ID" value="ENSPNAP00000073174.1"/>
    <property type="gene ID" value="ENSPNAG00000036586.1"/>
</dbReference>
<dbReference type="GO" id="GO:0015052">
    <property type="term" value="F:beta3-adrenergic receptor activity"/>
    <property type="evidence" value="ECO:0007669"/>
    <property type="project" value="TreeGrafter"/>
</dbReference>
<feature type="transmembrane region" description="Helical" evidence="12">
    <location>
        <begin position="48"/>
        <end position="69"/>
    </location>
</feature>
<evidence type="ECO:0000256" key="6">
    <source>
        <dbReference type="ARBA" id="ARBA00023136"/>
    </source>
</evidence>
<dbReference type="PRINTS" id="PR00237">
    <property type="entry name" value="GPCRRHODOPSN"/>
</dbReference>
<keyword evidence="2" id="KW-1003">Cell membrane</keyword>
<comment type="subcellular location">
    <subcellularLocation>
        <location evidence="1">Cell membrane</location>
        <topology evidence="1">Multi-pass membrane protein</topology>
    </subcellularLocation>
</comment>
<dbReference type="Proteomes" id="UP001501920">
    <property type="component" value="Chromosome 18"/>
</dbReference>
<dbReference type="InterPro" id="IPR017452">
    <property type="entry name" value="GPCR_Rhodpsn_7TM"/>
</dbReference>
<evidence type="ECO:0000313" key="14">
    <source>
        <dbReference type="Ensembl" id="ENSPNAP00000073174.1"/>
    </source>
</evidence>
<feature type="region of interest" description="Disordered" evidence="11">
    <location>
        <begin position="401"/>
        <end position="421"/>
    </location>
</feature>
<dbReference type="Pfam" id="PF00001">
    <property type="entry name" value="7tm_1"/>
    <property type="match status" value="1"/>
</dbReference>
<dbReference type="PROSITE" id="PS00237">
    <property type="entry name" value="G_PROTEIN_RECEP_F1_1"/>
    <property type="match status" value="1"/>
</dbReference>
<keyword evidence="8 10" id="KW-0675">Receptor</keyword>
<dbReference type="GO" id="GO:0005886">
    <property type="term" value="C:plasma membrane"/>
    <property type="evidence" value="ECO:0007669"/>
    <property type="project" value="UniProtKB-SubCell"/>
</dbReference>
<evidence type="ECO:0000313" key="15">
    <source>
        <dbReference type="Proteomes" id="UP001501920"/>
    </source>
</evidence>
<dbReference type="GO" id="GO:0004938">
    <property type="term" value="F:alpha2-adrenergic receptor activity"/>
    <property type="evidence" value="ECO:0007669"/>
    <property type="project" value="UniProtKB-ARBA"/>
</dbReference>
<dbReference type="PANTHER" id="PTHR24248">
    <property type="entry name" value="ADRENERGIC RECEPTOR-RELATED G-PROTEIN COUPLED RECEPTOR"/>
    <property type="match status" value="1"/>
</dbReference>
<dbReference type="AlphaFoldDB" id="A0AAR2LEN3"/>
<accession>A0AAR2LEN3</accession>
<feature type="transmembrane region" description="Helical" evidence="12">
    <location>
        <begin position="161"/>
        <end position="181"/>
    </location>
</feature>
<evidence type="ECO:0000256" key="3">
    <source>
        <dbReference type="ARBA" id="ARBA00022692"/>
    </source>
</evidence>
<dbReference type="GO" id="GO:0002025">
    <property type="term" value="P:norepinephrine-epinephrine-mediated vasodilation involved in regulation of systemic arterial blood pressure"/>
    <property type="evidence" value="ECO:0007669"/>
    <property type="project" value="TreeGrafter"/>
</dbReference>
<sequence length="421" mass="47556">MHIFNPNTTFRHTTLIQVYLSVSVVWPVKKMNNSTWDSYHAPMSSFFILPMLVVIFVTVAGNLLVILAVVRTPQLQNTTSIFITSLACADLIVGCVVQPMSFSMLLTGNWPLDKMSCKLWTSVDVHCVTASTQTLCAIAVDRYVAVTRPLRYKALMNKWRAWIIVCAVWVNSALISFVPIMGDHSNAFGNSEEIERCREDNRCCDFNLNPTYAIISSVISFYLPLVVMLFVYGHVFVIANQQVKMIYKDRQRFNISNNQQLTEESSAAETELGRIQSRRATRLIVHQHKALKTLGLIMGAFTLCWLPFFVANIVVPFKEEDGDKKLQRILIMFLNWLGFSNSGLNPIIYCHSCDYRTAFYSLLHLLKIKRASPDRVYKHLRMCCPCLSSLSPGTLGNSQVSLQGNRGETQTPTTKSEAAVI</sequence>
<dbReference type="SUPFAM" id="SSF81321">
    <property type="entry name" value="Family A G protein-coupled receptor-like"/>
    <property type="match status" value="1"/>
</dbReference>
<protein>
    <recommendedName>
        <fullName evidence="13">G-protein coupled receptors family 1 profile domain-containing protein</fullName>
    </recommendedName>
</protein>
<dbReference type="GO" id="GO:0071880">
    <property type="term" value="P:adenylate cyclase-activating adrenergic receptor signaling pathway"/>
    <property type="evidence" value="ECO:0007669"/>
    <property type="project" value="TreeGrafter"/>
</dbReference>
<feature type="transmembrane region" description="Helical" evidence="12">
    <location>
        <begin position="329"/>
        <end position="349"/>
    </location>
</feature>
<evidence type="ECO:0000256" key="11">
    <source>
        <dbReference type="SAM" id="MobiDB-lite"/>
    </source>
</evidence>
<dbReference type="PANTHER" id="PTHR24248:SF3">
    <property type="entry name" value="BETA-3 ADRENERGIC RECEPTOR"/>
    <property type="match status" value="1"/>
</dbReference>
<evidence type="ECO:0000256" key="8">
    <source>
        <dbReference type="ARBA" id="ARBA00023170"/>
    </source>
</evidence>
<dbReference type="GO" id="GO:0043410">
    <property type="term" value="P:positive regulation of MAPK cascade"/>
    <property type="evidence" value="ECO:0007669"/>
    <property type="project" value="TreeGrafter"/>
</dbReference>
<dbReference type="PROSITE" id="PS50262">
    <property type="entry name" value="G_PROTEIN_RECEP_F1_2"/>
    <property type="match status" value="1"/>
</dbReference>
<reference evidence="14 15" key="1">
    <citation type="submission" date="2020-10" db="EMBL/GenBank/DDBJ databases">
        <title>Pygocentrus nattereri (red-bellied piranha) genome, fPygNat1, primary haplotype.</title>
        <authorList>
            <person name="Myers G."/>
            <person name="Meyer A."/>
            <person name="Karagic N."/>
            <person name="Pippel M."/>
            <person name="Winkler S."/>
            <person name="Tracey A."/>
            <person name="Wood J."/>
            <person name="Formenti G."/>
            <person name="Howe K."/>
            <person name="Fedrigo O."/>
            <person name="Jarvis E.D."/>
        </authorList>
    </citation>
    <scope>NUCLEOTIDE SEQUENCE [LARGE SCALE GENOMIC DNA]</scope>
</reference>